<organism evidence="4 5">
    <name type="scientific">Caenorhabditis nigoni</name>
    <dbReference type="NCBI Taxonomy" id="1611254"/>
    <lineage>
        <taxon>Eukaryota</taxon>
        <taxon>Metazoa</taxon>
        <taxon>Ecdysozoa</taxon>
        <taxon>Nematoda</taxon>
        <taxon>Chromadorea</taxon>
        <taxon>Rhabditida</taxon>
        <taxon>Rhabditina</taxon>
        <taxon>Rhabditomorpha</taxon>
        <taxon>Rhabditoidea</taxon>
        <taxon>Rhabditidae</taxon>
        <taxon>Peloderinae</taxon>
        <taxon>Caenorhabditis</taxon>
    </lineage>
</organism>
<dbReference type="OrthoDB" id="10352650at2759"/>
<feature type="region of interest" description="Disordered" evidence="3">
    <location>
        <begin position="580"/>
        <end position="620"/>
    </location>
</feature>
<evidence type="ECO:0000256" key="3">
    <source>
        <dbReference type="SAM" id="MobiDB-lite"/>
    </source>
</evidence>
<evidence type="ECO:0000313" key="4">
    <source>
        <dbReference type="EMBL" id="PIC21790.1"/>
    </source>
</evidence>
<dbReference type="CDD" id="cd15517">
    <property type="entry name" value="PHD_TCF19_like"/>
    <property type="match status" value="1"/>
</dbReference>
<evidence type="ECO:0008006" key="6">
    <source>
        <dbReference type="Google" id="ProtNLM"/>
    </source>
</evidence>
<dbReference type="GO" id="GO:0010468">
    <property type="term" value="P:regulation of gene expression"/>
    <property type="evidence" value="ECO:0007669"/>
    <property type="project" value="InterPro"/>
</dbReference>
<protein>
    <recommendedName>
        <fullName evidence="6">Zinc finger PHD-type domain-containing protein</fullName>
    </recommendedName>
</protein>
<dbReference type="PANTHER" id="PTHR15464:SF1">
    <property type="entry name" value="TRANSCRIPTION FACTOR 19"/>
    <property type="match status" value="1"/>
</dbReference>
<dbReference type="InterPro" id="IPR011011">
    <property type="entry name" value="Znf_FYVE_PHD"/>
</dbReference>
<dbReference type="AlphaFoldDB" id="A0A2G5T3F1"/>
<dbReference type="InterPro" id="IPR042803">
    <property type="entry name" value="TCF19"/>
</dbReference>
<dbReference type="SUPFAM" id="SSF57903">
    <property type="entry name" value="FYVE/PHD zinc finger"/>
    <property type="match status" value="1"/>
</dbReference>
<dbReference type="Proteomes" id="UP000230233">
    <property type="component" value="Chromosome X"/>
</dbReference>
<accession>A0A2G5T3F1</accession>
<dbReference type="EMBL" id="PDUG01000006">
    <property type="protein sequence ID" value="PIC21790.1"/>
    <property type="molecule type" value="Genomic_DNA"/>
</dbReference>
<sequence length="854" mass="95459">MHPANGAVPPSFNLLQSAAQLANANPLLMMLAPSGYGTGAFPPHGGQNVRRGQDPTAMVMGEARRDQHLEPEAQQVAFHLNPTLSGLLNNGIHAHQLIPSTNGPALLQVSGIDDRSTDDSNSTAIQRNGKGLFILGPRVSFLPENPLDQESKVTIQTDDGYTSKKWVQNTNRTFEIKVVLTKDNRMSLRSSIAEASRRRTWQIKETLGKQSKKMFFIHIMSPIEMVFALQRTNSSRDQEMPLFSLKLSYQRISLYFQDGVIRRRQIFDISKFQNHPLKIKAYFGSENEIVDRKLLQEAKDQWFMNSTQYGVRRLCEITCKSQNVLGLFPERKRTPQPVGHNPSMNGLLGRSQFLSSTLPSTSFQQPQNVSTSLLRQQLEQFEFLKCLQPGLLPFPGFNPHFMYNQEPSVGQNVSPPISATPSDGGLGNASQMFSQIGQHDSGINELATMKAPPESQFSEKPNETRAIFDANDSTVVHSITSLLQSAHASSSGITPTSAIAYNASSNEIHDTRIHSASFDPVPTNLEPTANQNYERSPNNLLEEIANSSRLQEASTANIDNPEEQIMSPLLVQQEAVSVSQNNAGASHQEPIAPNEQCSTNNLPEESDIVSPASNFNGHPGLRRESLVIRIPCKHIPRTVMTDDDDAVVSNSPEERQLKKRALSPSNSEIDKKRKLSADEEDNSAPLLSSELTGATSNVLQSFPQKCDVLQVDHNLTELDTKQQKVSEKPKGFETPNQRQRGRPRKSANWEKLGKGKKKTKIECDDEDYTEADSRKNDCQQFNKNCLGEVNNAQWVRCDLCGKWWHVFCLRLNNEKWREAVFHCCGEHPDQAAIQSLSGMNKMRHEMNLQNRHRK</sequence>
<dbReference type="PANTHER" id="PTHR15464">
    <property type="entry name" value="TRANSCRIPTION FACTOR 19"/>
    <property type="match status" value="1"/>
</dbReference>
<evidence type="ECO:0000313" key="5">
    <source>
        <dbReference type="Proteomes" id="UP000230233"/>
    </source>
</evidence>
<feature type="region of interest" description="Disordered" evidence="3">
    <location>
        <begin position="719"/>
        <end position="753"/>
    </location>
</feature>
<evidence type="ECO:0000256" key="1">
    <source>
        <dbReference type="ARBA" id="ARBA00004123"/>
    </source>
</evidence>
<name>A0A2G5T3F1_9PELO</name>
<feature type="compositionally biased region" description="Basic and acidic residues" evidence="3">
    <location>
        <begin position="719"/>
        <end position="731"/>
    </location>
</feature>
<proteinExistence type="predicted"/>
<feature type="compositionally biased region" description="Basic and acidic residues" evidence="3">
    <location>
        <begin position="668"/>
        <end position="677"/>
    </location>
</feature>
<dbReference type="GO" id="GO:0005634">
    <property type="term" value="C:nucleus"/>
    <property type="evidence" value="ECO:0007669"/>
    <property type="project" value="UniProtKB-SubCell"/>
</dbReference>
<comment type="caution">
    <text evidence="4">The sequence shown here is derived from an EMBL/GenBank/DDBJ whole genome shotgun (WGS) entry which is preliminary data.</text>
</comment>
<feature type="region of interest" description="Disordered" evidence="3">
    <location>
        <begin position="641"/>
        <end position="684"/>
    </location>
</feature>
<gene>
    <name evidence="4" type="primary">Cnig_chr_X.g26495</name>
    <name evidence="4" type="ORF">B9Z55_026495</name>
</gene>
<keyword evidence="2" id="KW-0539">Nucleus</keyword>
<reference evidence="5" key="1">
    <citation type="submission" date="2017-10" db="EMBL/GenBank/DDBJ databases">
        <title>Rapid genome shrinkage in a self-fertile nematode reveals novel sperm competition proteins.</title>
        <authorList>
            <person name="Yin D."/>
            <person name="Schwarz E.M."/>
            <person name="Thomas C.G."/>
            <person name="Felde R.L."/>
            <person name="Korf I.F."/>
            <person name="Cutter A.D."/>
            <person name="Schartner C.M."/>
            <person name="Ralston E.J."/>
            <person name="Meyer B.J."/>
            <person name="Haag E.S."/>
        </authorList>
    </citation>
    <scope>NUCLEOTIDE SEQUENCE [LARGE SCALE GENOMIC DNA]</scope>
    <source>
        <strain evidence="5">JU1422</strain>
    </source>
</reference>
<comment type="subcellular location">
    <subcellularLocation>
        <location evidence="1">Nucleus</location>
    </subcellularLocation>
</comment>
<evidence type="ECO:0000256" key="2">
    <source>
        <dbReference type="ARBA" id="ARBA00023242"/>
    </source>
</evidence>
<keyword evidence="5" id="KW-1185">Reference proteome</keyword>